<protein>
    <submittedName>
        <fullName evidence="1">Uncharacterized protein</fullName>
    </submittedName>
</protein>
<proteinExistence type="predicted"/>
<sequence length="30" mass="3621">MNWAFVICIRKRPNIQRTKASIFEVSVERK</sequence>
<reference evidence="1 2" key="1">
    <citation type="submission" date="2015-01" db="EMBL/GenBank/DDBJ databases">
        <title>Evolution of Trichinella species and genotypes.</title>
        <authorList>
            <person name="Korhonen P.K."/>
            <person name="Edoardo P."/>
            <person name="Giuseppe L.R."/>
            <person name="Gasser R.B."/>
        </authorList>
    </citation>
    <scope>NUCLEOTIDE SEQUENCE [LARGE SCALE GENOMIC DNA]</scope>
    <source>
        <strain evidence="1">ISS176</strain>
    </source>
</reference>
<gene>
    <name evidence="1" type="ORF">T4C_11761</name>
</gene>
<comment type="caution">
    <text evidence="1">The sequence shown here is derived from an EMBL/GenBank/DDBJ whole genome shotgun (WGS) entry which is preliminary data.</text>
</comment>
<organism evidence="1 2">
    <name type="scientific">Trichinella pseudospiralis</name>
    <name type="common">Parasitic roundworm</name>
    <dbReference type="NCBI Taxonomy" id="6337"/>
    <lineage>
        <taxon>Eukaryota</taxon>
        <taxon>Metazoa</taxon>
        <taxon>Ecdysozoa</taxon>
        <taxon>Nematoda</taxon>
        <taxon>Enoplea</taxon>
        <taxon>Dorylaimia</taxon>
        <taxon>Trichinellida</taxon>
        <taxon>Trichinellidae</taxon>
        <taxon>Trichinella</taxon>
    </lineage>
</organism>
<name>A0A0V1GHM5_TRIPS</name>
<evidence type="ECO:0000313" key="1">
    <source>
        <dbReference type="EMBL" id="KRY97741.1"/>
    </source>
</evidence>
<accession>A0A0V1GHM5</accession>
<dbReference type="AlphaFoldDB" id="A0A0V1GHM5"/>
<dbReference type="EMBL" id="JYDV01002440">
    <property type="protein sequence ID" value="KRY97741.1"/>
    <property type="molecule type" value="Genomic_DNA"/>
</dbReference>
<dbReference type="Proteomes" id="UP000054826">
    <property type="component" value="Unassembled WGS sequence"/>
</dbReference>
<evidence type="ECO:0000313" key="2">
    <source>
        <dbReference type="Proteomes" id="UP000054826"/>
    </source>
</evidence>